<dbReference type="EMBL" id="LSRX01000602">
    <property type="protein sequence ID" value="OLP92906.1"/>
    <property type="molecule type" value="Genomic_DNA"/>
</dbReference>
<evidence type="ECO:0000313" key="2">
    <source>
        <dbReference type="EMBL" id="OLP92906.1"/>
    </source>
</evidence>
<protein>
    <submittedName>
        <fullName evidence="2">Uncharacterized protein</fullName>
    </submittedName>
</protein>
<dbReference type="Proteomes" id="UP000186817">
    <property type="component" value="Unassembled WGS sequence"/>
</dbReference>
<dbReference type="OrthoDB" id="10273388at2759"/>
<keyword evidence="1" id="KW-0472">Membrane</keyword>
<dbReference type="AlphaFoldDB" id="A0A1Q9DCF8"/>
<organism evidence="2 3">
    <name type="scientific">Symbiodinium microadriaticum</name>
    <name type="common">Dinoflagellate</name>
    <name type="synonym">Zooxanthella microadriatica</name>
    <dbReference type="NCBI Taxonomy" id="2951"/>
    <lineage>
        <taxon>Eukaryota</taxon>
        <taxon>Sar</taxon>
        <taxon>Alveolata</taxon>
        <taxon>Dinophyceae</taxon>
        <taxon>Suessiales</taxon>
        <taxon>Symbiodiniaceae</taxon>
        <taxon>Symbiodinium</taxon>
    </lineage>
</organism>
<accession>A0A1Q9DCF8</accession>
<feature type="transmembrane region" description="Helical" evidence="1">
    <location>
        <begin position="326"/>
        <end position="347"/>
    </location>
</feature>
<evidence type="ECO:0000313" key="3">
    <source>
        <dbReference type="Proteomes" id="UP000186817"/>
    </source>
</evidence>
<gene>
    <name evidence="2" type="ORF">AK812_SmicGene25220</name>
</gene>
<sequence length="419" mass="47270">MESVKTQKGFVRQDLTGRCLGPTSCEEEAELQAQECEFFLPGTMQRWEVNTCAGPSGETPVSWVQRSMILMYENTEQRFVFHEQGQIQSQWSSMCLEPRLQCRKPMDTDGDLGYGDGTVVWKACEMQMVSPALHPCLEQASCWKRNYKWEPLSMPGTGQESEPTAADCQQRRSVFRSVFLTFSSKALQVRSRMHPLLVVDQRSLLPSGSAVLTYETWVLFRMISDQLWKFVEADVAKVTLNDCRTQDPSTDQYFELTASGLLKNWPNASNHDPGLYETGEPAAGGRCLMVIEPEDTEVRLAECDETNVLQTFEWLDGSRVCAGQKVVVLVPGPGLVLVLVLVLMYQCGKTVKDLQRKYSDPTDRSFCCEEGACVISAVVEGKWRRVLAENIHDGWDRDSRVQDKSEVSHAQGVTLTYRL</sequence>
<proteinExistence type="predicted"/>
<comment type="caution">
    <text evidence="2">The sequence shown here is derived from an EMBL/GenBank/DDBJ whole genome shotgun (WGS) entry which is preliminary data.</text>
</comment>
<keyword evidence="1" id="KW-0812">Transmembrane</keyword>
<reference evidence="2 3" key="1">
    <citation type="submission" date="2016-02" db="EMBL/GenBank/DDBJ databases">
        <title>Genome analysis of coral dinoflagellate symbionts highlights evolutionary adaptations to a symbiotic lifestyle.</title>
        <authorList>
            <person name="Aranda M."/>
            <person name="Li Y."/>
            <person name="Liew Y.J."/>
            <person name="Baumgarten S."/>
            <person name="Simakov O."/>
            <person name="Wilson M."/>
            <person name="Piel J."/>
            <person name="Ashoor H."/>
            <person name="Bougouffa S."/>
            <person name="Bajic V.B."/>
            <person name="Ryu T."/>
            <person name="Ravasi T."/>
            <person name="Bayer T."/>
            <person name="Micklem G."/>
            <person name="Kim H."/>
            <person name="Bhak J."/>
            <person name="Lajeunesse T.C."/>
            <person name="Voolstra C.R."/>
        </authorList>
    </citation>
    <scope>NUCLEOTIDE SEQUENCE [LARGE SCALE GENOMIC DNA]</scope>
    <source>
        <strain evidence="2 3">CCMP2467</strain>
    </source>
</reference>
<keyword evidence="1" id="KW-1133">Transmembrane helix</keyword>
<name>A0A1Q9DCF8_SYMMI</name>
<evidence type="ECO:0000256" key="1">
    <source>
        <dbReference type="SAM" id="Phobius"/>
    </source>
</evidence>
<keyword evidence="3" id="KW-1185">Reference proteome</keyword>